<dbReference type="VEuPathDB" id="AmoebaDB:EHI_044640"/>
<dbReference type="VEuPathDB" id="AmoebaDB:EHI7A_048400"/>
<protein>
    <recommendedName>
        <fullName evidence="2">non-specific serine/threonine protein kinase</fullName>
        <ecNumber evidence="2">2.7.11.1</ecNumber>
    </recommendedName>
</protein>
<dbReference type="PROSITE" id="PS50011">
    <property type="entry name" value="PROTEIN_KINASE_DOM"/>
    <property type="match status" value="1"/>
</dbReference>
<dbReference type="VEuPathDB" id="AmoebaDB:KM1_094780"/>
<gene>
    <name evidence="14" type="ORF">CL6EHI_044640</name>
</gene>
<dbReference type="PROSITE" id="PS51285">
    <property type="entry name" value="AGC_KINASE_CTER"/>
    <property type="match status" value="1"/>
</dbReference>
<dbReference type="AlphaFoldDB" id="A0A5K1VU17"/>
<keyword evidence="8" id="KW-0067">ATP-binding</keyword>
<dbReference type="Pfam" id="PF00069">
    <property type="entry name" value="Pkinase"/>
    <property type="match status" value="1"/>
</dbReference>
<keyword evidence="5" id="KW-0808">Transferase</keyword>
<proteinExistence type="inferred from homology"/>
<dbReference type="PROSITE" id="PS00108">
    <property type="entry name" value="PROTEIN_KINASE_ST"/>
    <property type="match status" value="1"/>
</dbReference>
<dbReference type="VEuPathDB" id="AmoebaDB:EHI5A_073210"/>
<feature type="region of interest" description="Disordered" evidence="11">
    <location>
        <begin position="358"/>
        <end position="384"/>
    </location>
</feature>
<evidence type="ECO:0000256" key="2">
    <source>
        <dbReference type="ARBA" id="ARBA00012513"/>
    </source>
</evidence>
<dbReference type="GO" id="GO:0005524">
    <property type="term" value="F:ATP binding"/>
    <property type="evidence" value="ECO:0007669"/>
    <property type="project" value="UniProtKB-KW"/>
</dbReference>
<dbReference type="GO" id="GO:0004674">
    <property type="term" value="F:protein serine/threonine kinase activity"/>
    <property type="evidence" value="ECO:0007669"/>
    <property type="project" value="UniProtKB-KW"/>
</dbReference>
<dbReference type="EC" id="2.7.11.1" evidence="2"/>
<keyword evidence="4" id="KW-0597">Phosphoprotein</keyword>
<evidence type="ECO:0000259" key="13">
    <source>
        <dbReference type="PROSITE" id="PS51285"/>
    </source>
</evidence>
<keyword evidence="7 14" id="KW-0418">Kinase</keyword>
<reference evidence="14 15" key="1">
    <citation type="submission" date="2016-05" db="EMBL/GenBank/DDBJ databases">
        <title>First whole genome sequencing of Entamoeba histolytica HM1:IMSS-clone-6.</title>
        <authorList>
            <person name="Mukherjee Avik.K."/>
            <person name="Izumyama S."/>
            <person name="Nakada-Tsukui K."/>
            <person name="Nozaki T."/>
        </authorList>
    </citation>
    <scope>NUCLEOTIDE SEQUENCE [LARGE SCALE GENOMIC DNA]</scope>
    <source>
        <strain evidence="14 15">HM1:IMSS clone 6</strain>
    </source>
</reference>
<evidence type="ECO:0000313" key="15">
    <source>
        <dbReference type="Proteomes" id="UP000078387"/>
    </source>
</evidence>
<evidence type="ECO:0000256" key="4">
    <source>
        <dbReference type="ARBA" id="ARBA00022553"/>
    </source>
</evidence>
<sequence length="384" mass="43871">MATNPEQSIASDAVCQSQSDLPQIVTVDSFRKVKLIGMGNVGRVYLVQLKGTNHYFAMKILIKKQMEERNKTNRVTTEREILLTTRHPFIVHLYWSFATETCFYFIMDYCSGGDFYHTLKETPHRCLQEETAKFYLAEVLLALEYLHLNGIIYRDLKPENVLLNGNGHIMLSDFDLSKTGPSKGSTMSQALLNVKEQFKKEPSFITNSFVGTAEYLAPEVIVGYGHSGSVDWWTFGIFMYEILYGRTPFFSRNRDQVFSQILDGEVLFPKNWTYPVSSSARDLIKKLLVTDPERRLGTKKGAEEIKSHKFFRSVKFQLIRNIPPPIVPEVHGPEDTHHFNDLKDDGEIEKLEELAKNTQPTLVTPQQPQDKAPAQIILGDTLPK</sequence>
<feature type="compositionally biased region" description="Low complexity" evidence="11">
    <location>
        <begin position="358"/>
        <end position="369"/>
    </location>
</feature>
<dbReference type="InterPro" id="IPR008271">
    <property type="entry name" value="Ser/Thr_kinase_AS"/>
</dbReference>
<dbReference type="FunFam" id="1.10.510.10:FF:000121">
    <property type="entry name" value="Serine/threonine-protein kinase nrc-2"/>
    <property type="match status" value="1"/>
</dbReference>
<evidence type="ECO:0000256" key="9">
    <source>
        <dbReference type="ARBA" id="ARBA00047899"/>
    </source>
</evidence>
<dbReference type="SMART" id="SM00220">
    <property type="entry name" value="S_TKc"/>
    <property type="match status" value="1"/>
</dbReference>
<dbReference type="InterPro" id="IPR000719">
    <property type="entry name" value="Prot_kinase_dom"/>
</dbReference>
<dbReference type="InterPro" id="IPR011009">
    <property type="entry name" value="Kinase-like_dom_sf"/>
</dbReference>
<evidence type="ECO:0000256" key="1">
    <source>
        <dbReference type="ARBA" id="ARBA00009903"/>
    </source>
</evidence>
<comment type="catalytic activity">
    <reaction evidence="10">
        <text>L-seryl-[protein] + ATP = O-phospho-L-seryl-[protein] + ADP + H(+)</text>
        <dbReference type="Rhea" id="RHEA:17989"/>
        <dbReference type="Rhea" id="RHEA-COMP:9863"/>
        <dbReference type="Rhea" id="RHEA-COMP:11604"/>
        <dbReference type="ChEBI" id="CHEBI:15378"/>
        <dbReference type="ChEBI" id="CHEBI:29999"/>
        <dbReference type="ChEBI" id="CHEBI:30616"/>
        <dbReference type="ChEBI" id="CHEBI:83421"/>
        <dbReference type="ChEBI" id="CHEBI:456216"/>
        <dbReference type="EC" id="2.7.11.1"/>
    </reaction>
</comment>
<evidence type="ECO:0000256" key="3">
    <source>
        <dbReference type="ARBA" id="ARBA00022527"/>
    </source>
</evidence>
<evidence type="ECO:0000256" key="11">
    <source>
        <dbReference type="SAM" id="MobiDB-lite"/>
    </source>
</evidence>
<dbReference type="OMA" id="WVPKEET"/>
<dbReference type="FunFam" id="3.30.200.20:FF:000524">
    <property type="entry name" value="Non-specific serine/threonine protein kinase"/>
    <property type="match status" value="1"/>
</dbReference>
<dbReference type="Gene3D" id="1.10.510.10">
    <property type="entry name" value="Transferase(Phosphotransferase) domain 1"/>
    <property type="match status" value="1"/>
</dbReference>
<keyword evidence="6" id="KW-0547">Nucleotide-binding</keyword>
<accession>A0A5K1VU17</accession>
<evidence type="ECO:0000256" key="10">
    <source>
        <dbReference type="ARBA" id="ARBA00048679"/>
    </source>
</evidence>
<evidence type="ECO:0000256" key="5">
    <source>
        <dbReference type="ARBA" id="ARBA00022679"/>
    </source>
</evidence>
<keyword evidence="3" id="KW-0723">Serine/threonine-protein kinase</keyword>
<evidence type="ECO:0000256" key="6">
    <source>
        <dbReference type="ARBA" id="ARBA00022741"/>
    </source>
</evidence>
<evidence type="ECO:0000313" key="14">
    <source>
        <dbReference type="EMBL" id="GAT91761.1"/>
    </source>
</evidence>
<dbReference type="InterPro" id="IPR000961">
    <property type="entry name" value="AGC-kinase_C"/>
</dbReference>
<organism evidence="14 15">
    <name type="scientific">Entamoeba histolytica</name>
    <dbReference type="NCBI Taxonomy" id="5759"/>
    <lineage>
        <taxon>Eukaryota</taxon>
        <taxon>Amoebozoa</taxon>
        <taxon>Evosea</taxon>
        <taxon>Archamoebae</taxon>
        <taxon>Mastigamoebida</taxon>
        <taxon>Entamoebidae</taxon>
        <taxon>Entamoeba</taxon>
    </lineage>
</organism>
<dbReference type="SUPFAM" id="SSF56112">
    <property type="entry name" value="Protein kinase-like (PK-like)"/>
    <property type="match status" value="1"/>
</dbReference>
<comment type="catalytic activity">
    <reaction evidence="9">
        <text>L-threonyl-[protein] + ATP = O-phospho-L-threonyl-[protein] + ADP + H(+)</text>
        <dbReference type="Rhea" id="RHEA:46608"/>
        <dbReference type="Rhea" id="RHEA-COMP:11060"/>
        <dbReference type="Rhea" id="RHEA-COMP:11605"/>
        <dbReference type="ChEBI" id="CHEBI:15378"/>
        <dbReference type="ChEBI" id="CHEBI:30013"/>
        <dbReference type="ChEBI" id="CHEBI:30616"/>
        <dbReference type="ChEBI" id="CHEBI:61977"/>
        <dbReference type="ChEBI" id="CHEBI:456216"/>
        <dbReference type="EC" id="2.7.11.1"/>
    </reaction>
</comment>
<dbReference type="Proteomes" id="UP000078387">
    <property type="component" value="Unassembled WGS sequence"/>
</dbReference>
<evidence type="ECO:0000256" key="7">
    <source>
        <dbReference type="ARBA" id="ARBA00022777"/>
    </source>
</evidence>
<dbReference type="VEuPathDB" id="AmoebaDB:EHI8A_048170"/>
<dbReference type="PANTHER" id="PTHR45637">
    <property type="entry name" value="FLIPPASE KINASE 1-RELATED"/>
    <property type="match status" value="1"/>
</dbReference>
<evidence type="ECO:0000256" key="8">
    <source>
        <dbReference type="ARBA" id="ARBA00022840"/>
    </source>
</evidence>
<feature type="domain" description="Protein kinase" evidence="12">
    <location>
        <begin position="30"/>
        <end position="311"/>
    </location>
</feature>
<evidence type="ECO:0000259" key="12">
    <source>
        <dbReference type="PROSITE" id="PS50011"/>
    </source>
</evidence>
<dbReference type="EMBL" id="BDEQ01000001">
    <property type="protein sequence ID" value="GAT91761.1"/>
    <property type="molecule type" value="Genomic_DNA"/>
</dbReference>
<comment type="similarity">
    <text evidence="1">Belongs to the protein kinase superfamily. AGC Ser/Thr protein kinase family.</text>
</comment>
<comment type="caution">
    <text evidence="14">The sequence shown here is derived from an EMBL/GenBank/DDBJ whole genome shotgun (WGS) entry which is preliminary data.</text>
</comment>
<dbReference type="Gene3D" id="3.30.200.20">
    <property type="entry name" value="Phosphorylase Kinase, domain 1"/>
    <property type="match status" value="1"/>
</dbReference>
<dbReference type="CDD" id="cd05574">
    <property type="entry name" value="STKc_phototropin_like"/>
    <property type="match status" value="1"/>
</dbReference>
<name>A0A5K1VU17_ENTHI</name>
<feature type="domain" description="AGC-kinase C-terminal" evidence="13">
    <location>
        <begin position="312"/>
        <end position="384"/>
    </location>
</feature>